<evidence type="ECO:0000313" key="2">
    <source>
        <dbReference type="EMBL" id="GGZ15938.1"/>
    </source>
</evidence>
<proteinExistence type="predicted"/>
<reference evidence="2" key="1">
    <citation type="journal article" date="2014" name="Int. J. Syst. Evol. Microbiol.">
        <title>Complete genome sequence of Corynebacterium casei LMG S-19264T (=DSM 44701T), isolated from a smear-ripened cheese.</title>
        <authorList>
            <consortium name="US DOE Joint Genome Institute (JGI-PGF)"/>
            <person name="Walter F."/>
            <person name="Albersmeier A."/>
            <person name="Kalinowski J."/>
            <person name="Ruckert C."/>
        </authorList>
    </citation>
    <scope>NUCLEOTIDE SEQUENCE</scope>
    <source>
        <strain evidence="2">KCTC 12368</strain>
    </source>
</reference>
<dbReference type="AlphaFoldDB" id="A0A918PNA4"/>
<dbReference type="RefSeq" id="WP_018474226.1">
    <property type="nucleotide sequence ID" value="NZ_BMWX01000001.1"/>
</dbReference>
<dbReference type="Pfam" id="PF14064">
    <property type="entry name" value="HmuY"/>
    <property type="match status" value="1"/>
</dbReference>
<dbReference type="InterPro" id="IPR025921">
    <property type="entry name" value="HmuY"/>
</dbReference>
<evidence type="ECO:0008006" key="4">
    <source>
        <dbReference type="Google" id="ProtNLM"/>
    </source>
</evidence>
<protein>
    <recommendedName>
        <fullName evidence="4">HmuY protein</fullName>
    </recommendedName>
</protein>
<feature type="chain" id="PRO_5037610516" description="HmuY protein" evidence="1">
    <location>
        <begin position="19"/>
        <end position="200"/>
    </location>
</feature>
<reference evidence="2" key="2">
    <citation type="submission" date="2020-09" db="EMBL/GenBank/DDBJ databases">
        <authorList>
            <person name="Sun Q."/>
            <person name="Kim S."/>
        </authorList>
    </citation>
    <scope>NUCLEOTIDE SEQUENCE</scope>
    <source>
        <strain evidence="2">KCTC 12368</strain>
    </source>
</reference>
<name>A0A918PNA4_9BACT</name>
<feature type="signal peptide" evidence="1">
    <location>
        <begin position="1"/>
        <end position="18"/>
    </location>
</feature>
<organism evidence="2 3">
    <name type="scientific">Echinicola pacifica</name>
    <dbReference type="NCBI Taxonomy" id="346377"/>
    <lineage>
        <taxon>Bacteria</taxon>
        <taxon>Pseudomonadati</taxon>
        <taxon>Bacteroidota</taxon>
        <taxon>Cytophagia</taxon>
        <taxon>Cytophagales</taxon>
        <taxon>Cyclobacteriaceae</taxon>
        <taxon>Echinicola</taxon>
    </lineage>
</organism>
<sequence length="200" mass="21857">MKKVNFIALLLMALPVFVACTSDDDTEPMVEEELEIVLVEDLHAAGAHSGGTDTIYYSLENNAIVPNKEGDWDLGFFGTSIFTSGGVYGSGSAQAAVIEETVFEELKEIPTSLVLAVDTKEGLAIPTGMGNGWYNYDMTSHFITPIAGRVIVVKTNAGNYAKMDILSFFKGNPTTSEMALENMYYFTFRYVLQPNGTKTF</sequence>
<keyword evidence="1" id="KW-0732">Signal</keyword>
<evidence type="ECO:0000313" key="3">
    <source>
        <dbReference type="Proteomes" id="UP000619457"/>
    </source>
</evidence>
<evidence type="ECO:0000256" key="1">
    <source>
        <dbReference type="SAM" id="SignalP"/>
    </source>
</evidence>
<dbReference type="Proteomes" id="UP000619457">
    <property type="component" value="Unassembled WGS sequence"/>
</dbReference>
<dbReference type="PROSITE" id="PS51257">
    <property type="entry name" value="PROKAR_LIPOPROTEIN"/>
    <property type="match status" value="1"/>
</dbReference>
<dbReference type="EMBL" id="BMWX01000001">
    <property type="protein sequence ID" value="GGZ15938.1"/>
    <property type="molecule type" value="Genomic_DNA"/>
</dbReference>
<keyword evidence="3" id="KW-1185">Reference proteome</keyword>
<dbReference type="CDD" id="cd12105">
    <property type="entry name" value="HmuY"/>
    <property type="match status" value="1"/>
</dbReference>
<gene>
    <name evidence="2" type="ORF">GCM10007049_05210</name>
</gene>
<comment type="caution">
    <text evidence="2">The sequence shown here is derived from an EMBL/GenBank/DDBJ whole genome shotgun (WGS) entry which is preliminary data.</text>
</comment>
<accession>A0A918PNA4</accession>